<keyword evidence="1" id="KW-1133">Transmembrane helix</keyword>
<gene>
    <name evidence="2" type="ORF">E0F98_13540</name>
</gene>
<keyword evidence="1" id="KW-0812">Transmembrane</keyword>
<protein>
    <submittedName>
        <fullName evidence="2">Uncharacterized protein</fullName>
    </submittedName>
</protein>
<evidence type="ECO:0000313" key="2">
    <source>
        <dbReference type="EMBL" id="TDE02133.1"/>
    </source>
</evidence>
<sequence>MDFEDFINKKSKHHKKNVMQSYSSNDSYKKKSYSRSNASFNPMMLVESLLKNKKLKYVLVGILIFVIALVIGIIALVFPLIEGIISFILQNVV</sequence>
<reference evidence="2 3" key="1">
    <citation type="submission" date="2019-03" db="EMBL/GenBank/DDBJ databases">
        <title>Flavobacterium TSA-D2 sp. nov., isolated from arctic soil.</title>
        <authorList>
            <person name="Chaudhary D.K."/>
        </authorList>
    </citation>
    <scope>NUCLEOTIDE SEQUENCE [LARGE SCALE GENOMIC DNA]</scope>
    <source>
        <strain evidence="2 3">TSA-D2</strain>
    </source>
</reference>
<evidence type="ECO:0000256" key="1">
    <source>
        <dbReference type="SAM" id="Phobius"/>
    </source>
</evidence>
<evidence type="ECO:0000313" key="3">
    <source>
        <dbReference type="Proteomes" id="UP000294597"/>
    </source>
</evidence>
<keyword evidence="3" id="KW-1185">Reference proteome</keyword>
<keyword evidence="1" id="KW-0472">Membrane</keyword>
<dbReference type="Proteomes" id="UP000294597">
    <property type="component" value="Unassembled WGS sequence"/>
</dbReference>
<accession>A0A4R5CWE2</accession>
<comment type="caution">
    <text evidence="2">The sequence shown here is derived from an EMBL/GenBank/DDBJ whole genome shotgun (WGS) entry which is preliminary data.</text>
</comment>
<feature type="transmembrane region" description="Helical" evidence="1">
    <location>
        <begin position="57"/>
        <end position="81"/>
    </location>
</feature>
<dbReference type="RefSeq" id="WP_132112369.1">
    <property type="nucleotide sequence ID" value="NZ_SMFO01000012.1"/>
</dbReference>
<name>A0A4R5CWE2_9FLAO</name>
<proteinExistence type="predicted"/>
<dbReference type="EMBL" id="SMFO01000012">
    <property type="protein sequence ID" value="TDE02133.1"/>
    <property type="molecule type" value="Genomic_DNA"/>
</dbReference>
<dbReference type="AlphaFoldDB" id="A0A4R5CWE2"/>
<organism evidence="2 3">
    <name type="scientific">Flavobacterium hiemivividum</name>
    <dbReference type="NCBI Taxonomy" id="2541734"/>
    <lineage>
        <taxon>Bacteria</taxon>
        <taxon>Pseudomonadati</taxon>
        <taxon>Bacteroidota</taxon>
        <taxon>Flavobacteriia</taxon>
        <taxon>Flavobacteriales</taxon>
        <taxon>Flavobacteriaceae</taxon>
        <taxon>Flavobacterium</taxon>
    </lineage>
</organism>